<dbReference type="GO" id="GO:0003723">
    <property type="term" value="F:RNA binding"/>
    <property type="evidence" value="ECO:0007669"/>
    <property type="project" value="InterPro"/>
</dbReference>
<dbReference type="PROSITE" id="PS00709">
    <property type="entry name" value="RIBOSOMAL_L30E_1"/>
    <property type="match status" value="1"/>
</dbReference>
<sequence length="107" mass="12013">MKPLKNKSTSELLSSKLKIIIKTGKFSYGYKATLKNLRSGKCKMIIITDNCIPLRKLELEYYAMLNKCHVHHFYGNNVDLGLSCGKSYGCSCLGITESGEVNFNELL</sequence>
<keyword evidence="2 5" id="KW-0689">Ribosomal protein</keyword>
<evidence type="ECO:0000256" key="1">
    <source>
        <dbReference type="ARBA" id="ARBA00007326"/>
    </source>
</evidence>
<dbReference type="FunFam" id="3.30.1330.30:FF:000001">
    <property type="entry name" value="60S ribosomal protein L30"/>
    <property type="match status" value="1"/>
</dbReference>
<evidence type="ECO:0000256" key="3">
    <source>
        <dbReference type="ARBA" id="ARBA00023274"/>
    </source>
</evidence>
<dbReference type="AlphaFoldDB" id="Q9XG43"/>
<dbReference type="GO" id="GO:0005840">
    <property type="term" value="C:ribosome"/>
    <property type="evidence" value="ECO:0007669"/>
    <property type="project" value="UniProtKB-KW"/>
</dbReference>
<dbReference type="SUPFAM" id="SSF55315">
    <property type="entry name" value="L30e-like"/>
    <property type="match status" value="1"/>
</dbReference>
<dbReference type="Proteomes" id="UP000242167">
    <property type="component" value="Nucleomorph 2"/>
</dbReference>
<keyword evidence="3" id="KW-0687">Ribonucleoprotein</keyword>
<feature type="domain" description="Ribosomal protein eL8/eL30/eS12/Gadd45" evidence="4">
    <location>
        <begin position="14"/>
        <end position="100"/>
    </location>
</feature>
<dbReference type="InterPro" id="IPR004038">
    <property type="entry name" value="Ribosomal_eL8/eL30/eS12/Gad45"/>
</dbReference>
<dbReference type="GO" id="GO:1990904">
    <property type="term" value="C:ribonucleoprotein complex"/>
    <property type="evidence" value="ECO:0007669"/>
    <property type="project" value="UniProtKB-KW"/>
</dbReference>
<reference evidence="5 6" key="1">
    <citation type="journal article" date="2001" name="Nature">
        <title>The highly reduced genome of an enslaved algal nucleus.</title>
        <authorList>
            <person name="Douglas S."/>
            <person name="Zauner S."/>
            <person name="Fraunholz M."/>
            <person name="Beaton M."/>
            <person name="Penny S."/>
            <person name="Deng L."/>
            <person name="Wu X."/>
            <person name="Reith M."/>
            <person name="Cavalier-Smith T."/>
            <person name="Maier U."/>
        </authorList>
    </citation>
    <scope>NUCLEOTIDE SEQUENCE [LARGE SCALE GENOMIC DNA]</scope>
</reference>
<evidence type="ECO:0000259" key="4">
    <source>
        <dbReference type="Pfam" id="PF01248"/>
    </source>
</evidence>
<dbReference type="EMBL" id="AJ010592">
    <property type="protein sequence ID" value="CAB40409.1"/>
    <property type="molecule type" value="Genomic_DNA"/>
</dbReference>
<evidence type="ECO:0000313" key="6">
    <source>
        <dbReference type="Proteomes" id="UP000242167"/>
    </source>
</evidence>
<evidence type="ECO:0000313" key="5">
    <source>
        <dbReference type="EMBL" id="CAB40409.1"/>
    </source>
</evidence>
<dbReference type="PANTHER" id="PTHR11449">
    <property type="entry name" value="RIBOSOMAL PROTEIN L30"/>
    <property type="match status" value="1"/>
</dbReference>
<proteinExistence type="inferred from homology"/>
<protein>
    <submittedName>
        <fullName evidence="5">60S ribosomal protein L30</fullName>
    </submittedName>
</protein>
<name>Q9XG43_GUITH</name>
<accession>Q9XG43</accession>
<dbReference type="InterPro" id="IPR022991">
    <property type="entry name" value="Ribosomal_eL30_CS"/>
</dbReference>
<dbReference type="InterPro" id="IPR039109">
    <property type="entry name" value="Ribosomal_eL30-like"/>
</dbReference>
<dbReference type="Gene3D" id="3.30.1330.30">
    <property type="match status" value="1"/>
</dbReference>
<dbReference type="GO" id="GO:0000428">
    <property type="term" value="C:DNA-directed RNA polymerase complex"/>
    <property type="evidence" value="ECO:0007669"/>
    <property type="project" value="UniProtKB-KW"/>
</dbReference>
<dbReference type="RefSeq" id="XP_001713194.1">
    <property type="nucleotide sequence ID" value="XM_001713142.1"/>
</dbReference>
<dbReference type="Pfam" id="PF01248">
    <property type="entry name" value="Ribosomal_L7Ae"/>
    <property type="match status" value="1"/>
</dbReference>
<comment type="similarity">
    <text evidence="1">Belongs to the eukaryotic ribosomal protein eL30 family.</text>
</comment>
<gene>
    <name evidence="5" type="primary">rpl30</name>
</gene>
<dbReference type="InterPro" id="IPR029064">
    <property type="entry name" value="Ribosomal_eL30-like_sf"/>
</dbReference>
<dbReference type="PROSITE" id="PS00993">
    <property type="entry name" value="RIBOSOMAL_L30E_2"/>
    <property type="match status" value="1"/>
</dbReference>
<evidence type="ECO:0000256" key="2">
    <source>
        <dbReference type="ARBA" id="ARBA00022980"/>
    </source>
</evidence>
<organism evidence="5 6">
    <name type="scientific">Guillardia theta</name>
    <name type="common">Cryptophyte</name>
    <name type="synonym">Cryptomonas phi</name>
    <dbReference type="NCBI Taxonomy" id="55529"/>
    <lineage>
        <taxon>Eukaryota</taxon>
        <taxon>Cryptophyceae</taxon>
        <taxon>Pyrenomonadales</taxon>
        <taxon>Geminigeraceae</taxon>
        <taxon>Guillardia</taxon>
    </lineage>
</organism>
<dbReference type="PIR" id="B99104">
    <property type="entry name" value="B99104"/>
</dbReference>
<dbReference type="GeneID" id="857499"/>